<proteinExistence type="predicted"/>
<dbReference type="EMBL" id="GGFK01013965">
    <property type="protein sequence ID" value="MBW47286.1"/>
    <property type="molecule type" value="Transcribed_RNA"/>
</dbReference>
<protein>
    <submittedName>
        <fullName evidence="1">Putative secreted protein</fullName>
    </submittedName>
</protein>
<organism evidence="1">
    <name type="scientific">Anopheles triannulatus</name>
    <dbReference type="NCBI Taxonomy" id="58253"/>
    <lineage>
        <taxon>Eukaryota</taxon>
        <taxon>Metazoa</taxon>
        <taxon>Ecdysozoa</taxon>
        <taxon>Arthropoda</taxon>
        <taxon>Hexapoda</taxon>
        <taxon>Insecta</taxon>
        <taxon>Pterygota</taxon>
        <taxon>Neoptera</taxon>
        <taxon>Endopterygota</taxon>
        <taxon>Diptera</taxon>
        <taxon>Nematocera</taxon>
        <taxon>Culicoidea</taxon>
        <taxon>Culicidae</taxon>
        <taxon>Anophelinae</taxon>
        <taxon>Anopheles</taxon>
    </lineage>
</organism>
<accession>A0A2M4B2M6</accession>
<dbReference type="AlphaFoldDB" id="A0A2M4B2M6"/>
<evidence type="ECO:0000313" key="1">
    <source>
        <dbReference type="EMBL" id="MBW47286.1"/>
    </source>
</evidence>
<sequence length="93" mass="10532">MAVAPRRTKCESARKSKSCALCACLHWLRTALLDLTLIRHPALSRHPPVPFPLTCQPKTNTSSLLLLLKTLKKRNTKTEKRETERDIVNTALK</sequence>
<reference evidence="1" key="1">
    <citation type="submission" date="2018-01" db="EMBL/GenBank/DDBJ databases">
        <title>An insight into the sialome of Amazonian anophelines.</title>
        <authorList>
            <person name="Ribeiro J.M."/>
            <person name="Scarpassa V."/>
            <person name="Calvo E."/>
        </authorList>
    </citation>
    <scope>NUCLEOTIDE SEQUENCE</scope>
    <source>
        <tissue evidence="1">Salivary glands</tissue>
    </source>
</reference>
<name>A0A2M4B2M6_9DIPT</name>